<reference evidence="1" key="1">
    <citation type="journal article" date="2004" name="Nat. Biotechnol.">
        <title>Complete genome sequence of the metabolically versatile photosynthetic bacterium Rhodopseudomonas palustris.</title>
        <authorList>
            <person name="Larimer F.W."/>
            <person name="Chain P."/>
            <person name="Hauser L."/>
            <person name="Lamerdin J."/>
            <person name="Malfatti S."/>
            <person name="Do L."/>
            <person name="Land M.L."/>
            <person name="Pelletier D.A."/>
            <person name="Beatty J.T."/>
            <person name="Lang A.S."/>
            <person name="Tabita F.R."/>
            <person name="Gibson J.L."/>
            <person name="Hanson T.E."/>
            <person name="Bobst C."/>
            <person name="Torres J.L."/>
            <person name="Peres C."/>
            <person name="Harrison F.H."/>
            <person name="Gibson J."/>
            <person name="Harwood C.S."/>
        </authorList>
    </citation>
    <scope>NUCLEOTIDE SEQUENCE [LARGE SCALE GENOMIC DNA]</scope>
    <source>
        <strain evidence="1">CGA009</strain>
    </source>
</reference>
<proteinExistence type="predicted"/>
<sequence>MSEDNRYRDQAAQQEFLLGAERFEKISAVEGIILSDEMRRRADEARRLGLSAEQRIERIKEVYRKG</sequence>
<organism evidence="1">
    <name type="scientific">Rhodopseudomonas palustris (strain ATCC BAA-98 / CGA009)</name>
    <dbReference type="NCBI Taxonomy" id="258594"/>
    <lineage>
        <taxon>Bacteria</taxon>
        <taxon>Pseudomonadati</taxon>
        <taxon>Pseudomonadota</taxon>
        <taxon>Alphaproteobacteria</taxon>
        <taxon>Hyphomicrobiales</taxon>
        <taxon>Nitrobacteraceae</taxon>
        <taxon>Rhodopseudomonas</taxon>
    </lineage>
</organism>
<dbReference type="STRING" id="258594.RPA3541"/>
<name>Q6N401_RHOPA</name>
<accession>Q6N401</accession>
<dbReference type="AlphaFoldDB" id="Q6N401"/>
<protein>
    <submittedName>
        <fullName evidence="1">Uncharacterized protein</fullName>
    </submittedName>
</protein>
<dbReference type="HOGENOM" id="CLU_202593_0_0_5"/>
<evidence type="ECO:0000313" key="1">
    <source>
        <dbReference type="EMBL" id="CAE28982.1"/>
    </source>
</evidence>
<dbReference type="EMBL" id="BX572604">
    <property type="protein sequence ID" value="CAE28982.1"/>
    <property type="molecule type" value="Genomic_DNA"/>
</dbReference>
<gene>
    <name evidence="1" type="ordered locus">RPA3541</name>
</gene>